<dbReference type="STRING" id="1073996.SAMN05444271_1136"/>
<protein>
    <submittedName>
        <fullName evidence="1">Uncharacterized protein</fullName>
    </submittedName>
</protein>
<proteinExistence type="predicted"/>
<dbReference type="GeneID" id="43932762"/>
<sequence>MSVDNRNLGDAQSERRTLDDEYAGLGGRLKRYFDTWSRLYIKQQVEARTGRQR</sequence>
<dbReference type="RefSeq" id="WP_162551700.1">
    <property type="nucleotide sequence ID" value="NZ_CP024845.1"/>
</dbReference>
<organism evidence="1 2">
    <name type="scientific">Halohasta litchfieldiae</name>
    <dbReference type="NCBI Taxonomy" id="1073996"/>
    <lineage>
        <taxon>Archaea</taxon>
        <taxon>Methanobacteriati</taxon>
        <taxon>Methanobacteriota</taxon>
        <taxon>Stenosarchaea group</taxon>
        <taxon>Halobacteria</taxon>
        <taxon>Halobacteriales</taxon>
        <taxon>Haloferacaceae</taxon>
        <taxon>Halohasta</taxon>
    </lineage>
</organism>
<accession>A0A1H6UV95</accession>
<dbReference type="AlphaFoldDB" id="A0A1H6UV95"/>
<keyword evidence="2" id="KW-1185">Reference proteome</keyword>
<evidence type="ECO:0000313" key="1">
    <source>
        <dbReference type="EMBL" id="SEI94564.1"/>
    </source>
</evidence>
<dbReference type="Proteomes" id="UP000198888">
    <property type="component" value="Unassembled WGS sequence"/>
</dbReference>
<name>A0A1H6UV95_9EURY</name>
<reference evidence="1 2" key="1">
    <citation type="submission" date="2016-10" db="EMBL/GenBank/DDBJ databases">
        <authorList>
            <person name="de Groot N.N."/>
        </authorList>
    </citation>
    <scope>NUCLEOTIDE SEQUENCE [LARGE SCALE GENOMIC DNA]</scope>
    <source>
        <strain evidence="1 2">DSM 22187</strain>
    </source>
</reference>
<dbReference type="OrthoDB" id="338158at2157"/>
<evidence type="ECO:0000313" key="2">
    <source>
        <dbReference type="Proteomes" id="UP000198888"/>
    </source>
</evidence>
<gene>
    <name evidence="1" type="ORF">SAMN05444271_1136</name>
</gene>
<dbReference type="EMBL" id="FNYR01000013">
    <property type="protein sequence ID" value="SEI94564.1"/>
    <property type="molecule type" value="Genomic_DNA"/>
</dbReference>